<feature type="transmembrane region" description="Helical" evidence="6">
    <location>
        <begin position="71"/>
        <end position="94"/>
    </location>
</feature>
<evidence type="ECO:0000313" key="8">
    <source>
        <dbReference type="EMBL" id="KAK4878048.1"/>
    </source>
</evidence>
<dbReference type="PROSITE" id="PS50850">
    <property type="entry name" value="MFS"/>
    <property type="match status" value="2"/>
</dbReference>
<evidence type="ECO:0000256" key="1">
    <source>
        <dbReference type="ARBA" id="ARBA00004141"/>
    </source>
</evidence>
<name>A0AAN7P812_9COLE</name>
<gene>
    <name evidence="8" type="ORF">RN001_010554</name>
</gene>
<keyword evidence="5" id="KW-0325">Glycoprotein</keyword>
<dbReference type="PANTHER" id="PTHR48021">
    <property type="match status" value="1"/>
</dbReference>
<evidence type="ECO:0000256" key="5">
    <source>
        <dbReference type="ARBA" id="ARBA00023180"/>
    </source>
</evidence>
<dbReference type="InterPro" id="IPR003663">
    <property type="entry name" value="Sugar/inositol_transpt"/>
</dbReference>
<dbReference type="AlphaFoldDB" id="A0AAN7P812"/>
<evidence type="ECO:0000256" key="6">
    <source>
        <dbReference type="SAM" id="Phobius"/>
    </source>
</evidence>
<evidence type="ECO:0000256" key="3">
    <source>
        <dbReference type="ARBA" id="ARBA00022989"/>
    </source>
</evidence>
<evidence type="ECO:0000313" key="9">
    <source>
        <dbReference type="Proteomes" id="UP001353858"/>
    </source>
</evidence>
<feature type="transmembrane region" description="Helical" evidence="6">
    <location>
        <begin position="723"/>
        <end position="741"/>
    </location>
</feature>
<feature type="transmembrane region" description="Helical" evidence="6">
    <location>
        <begin position="885"/>
        <end position="905"/>
    </location>
</feature>
<feature type="transmembrane region" description="Helical" evidence="6">
    <location>
        <begin position="101"/>
        <end position="119"/>
    </location>
</feature>
<feature type="domain" description="Major facilitator superfamily (MFS) profile" evidence="7">
    <location>
        <begin position="558"/>
        <end position="1009"/>
    </location>
</feature>
<feature type="transmembrane region" description="Helical" evidence="6">
    <location>
        <begin position="857"/>
        <end position="878"/>
    </location>
</feature>
<feature type="transmembrane region" description="Helical" evidence="6">
    <location>
        <begin position="434"/>
        <end position="451"/>
    </location>
</feature>
<evidence type="ECO:0000256" key="2">
    <source>
        <dbReference type="ARBA" id="ARBA00022692"/>
    </source>
</evidence>
<feature type="transmembrane region" description="Helical" evidence="6">
    <location>
        <begin position="696"/>
        <end position="717"/>
    </location>
</feature>
<feature type="transmembrane region" description="Helical" evidence="6">
    <location>
        <begin position="558"/>
        <end position="582"/>
    </location>
</feature>
<dbReference type="GO" id="GO:0022857">
    <property type="term" value="F:transmembrane transporter activity"/>
    <property type="evidence" value="ECO:0007669"/>
    <property type="project" value="InterPro"/>
</dbReference>
<dbReference type="PANTHER" id="PTHR48021:SF24">
    <property type="entry name" value="MAJOR FACILITATOR SUPERFAMILY (MFS) PROFILE DOMAIN-CONTAINING PROTEIN"/>
    <property type="match status" value="1"/>
</dbReference>
<dbReference type="InterPro" id="IPR050549">
    <property type="entry name" value="MFS_Trehalose_Transporter"/>
</dbReference>
<dbReference type="InterPro" id="IPR036259">
    <property type="entry name" value="MFS_trans_sf"/>
</dbReference>
<sequence length="1072" mass="120702">MEESRTCLKLDVGLKKWLSVLPQALASIVVTSLHLVIGQIIAYSGIIVPQMMQEQNVAGANAIPITESDSAWIASAPVFSGLAASILAGVLIDYIGRLKTIMLSGVTGIIGLVLIATASNMSMIIWGRIIIGITFMFIGNPTAVYISEISRPDVRGSFLTFMQVFMSIGMVLIYLKGWALHWRTIAWLTNAYLIIPIVIIFFIPESPAWLVSKQKINQAKKSLSWFHRYSSDSTKSVEQDLIVIQNEQVQKIVKEKFNWKELLQMFLLPTFYKPFLILALIFFFQQFSGAFVIIFNCIDPYLASIYISGMKVVMSFVATVLMKKFNRRTLLMTSATGMALSISFSGLNTYWIQQGNCTSKHNWIPLVCILLYIAFSSMGISSMPFMIAGELFPLKIRGIAYSLIITIVNLFTFTALQCYFPLYHLLGGSANLQYFYGIMSLAVMIVIYVFLPETHKQKLIDIENHFWKHTIYMAVKTDTQTDITDADEEDRLSMATKYPDFDDMDVLSASCHTLNIQENEKAIIEQRKQEDKFKEIIISRQSLSHYEGKKFKTLLPQILAAILAATFNIVYGVSLAYSAILIPQLLDAQNKTNATNGTDEFRVTESDCSWIASVLVIVAPFGSIAGGFMMDAIGRLNLIILATIPSVLGWILIATAYNMPMMIIGRILTGIASTWGASPVMVYVTEIARPDMRGSLISIAPAYCSLGMVLAYLKGWFIDWRTIAWICVGYSLIPAVVVFLIPESPPWLISKDRIKQAKKSLDWINKYQPQPLGKAETYSDMQLVSLQKEHILKLETRARLSNSSLVDKIKMFLEPTVYKPLLILFGLFIFQQFSGTYIMLFYAVSFFKEVGTDINPFLASIFLGAVRFGMSMINTWLMKRFPRRTLLTTSALGMAACMAISGLFTKWIQEGTTNFTWVPVLMLVIYVMTSMVGLLSIPWTIIAELFPIAIRGVAHSIVYSFANLIMFIAIQSYFNLDKLLGGSSGIQFFFAVVSLGGLIYSYIFLPETHKMKLSEIEKYFTKHTTYLSIRSERKMEKKNAQQRKPIVKNPKLSRIELTTIDEQSEKMIKENA</sequence>
<feature type="transmembrane region" description="Helical" evidence="6">
    <location>
        <begin position="636"/>
        <end position="657"/>
    </location>
</feature>
<organism evidence="8 9">
    <name type="scientific">Aquatica leii</name>
    <dbReference type="NCBI Taxonomy" id="1421715"/>
    <lineage>
        <taxon>Eukaryota</taxon>
        <taxon>Metazoa</taxon>
        <taxon>Ecdysozoa</taxon>
        <taxon>Arthropoda</taxon>
        <taxon>Hexapoda</taxon>
        <taxon>Insecta</taxon>
        <taxon>Pterygota</taxon>
        <taxon>Neoptera</taxon>
        <taxon>Endopterygota</taxon>
        <taxon>Coleoptera</taxon>
        <taxon>Polyphaga</taxon>
        <taxon>Elateriformia</taxon>
        <taxon>Elateroidea</taxon>
        <taxon>Lampyridae</taxon>
        <taxon>Luciolinae</taxon>
        <taxon>Aquatica</taxon>
    </lineage>
</organism>
<feature type="transmembrane region" description="Helical" evidence="6">
    <location>
        <begin position="158"/>
        <end position="179"/>
    </location>
</feature>
<dbReference type="FunFam" id="1.20.1250.20:FF:000249">
    <property type="entry name" value="facilitated trehalose transporter Tret1"/>
    <property type="match status" value="2"/>
</dbReference>
<dbReference type="Proteomes" id="UP001353858">
    <property type="component" value="Unassembled WGS sequence"/>
</dbReference>
<dbReference type="Pfam" id="PF00083">
    <property type="entry name" value="Sugar_tr"/>
    <property type="match status" value="2"/>
</dbReference>
<feature type="transmembrane region" description="Helical" evidence="6">
    <location>
        <begin position="953"/>
        <end position="974"/>
    </location>
</feature>
<comment type="subcellular location">
    <subcellularLocation>
        <location evidence="1">Membrane</location>
        <topology evidence="1">Multi-pass membrane protein</topology>
    </subcellularLocation>
</comment>
<evidence type="ECO:0000256" key="4">
    <source>
        <dbReference type="ARBA" id="ARBA00023136"/>
    </source>
</evidence>
<keyword evidence="2 6" id="KW-0812">Transmembrane</keyword>
<feature type="transmembrane region" description="Helical" evidence="6">
    <location>
        <begin position="986"/>
        <end position="1005"/>
    </location>
</feature>
<feature type="transmembrane region" description="Helical" evidence="6">
    <location>
        <begin position="24"/>
        <end position="51"/>
    </location>
</feature>
<keyword evidence="4 6" id="KW-0472">Membrane</keyword>
<feature type="transmembrane region" description="Helical" evidence="6">
    <location>
        <begin position="363"/>
        <end position="387"/>
    </location>
</feature>
<feature type="transmembrane region" description="Helical" evidence="6">
    <location>
        <begin position="663"/>
        <end position="684"/>
    </location>
</feature>
<evidence type="ECO:0000259" key="7">
    <source>
        <dbReference type="PROSITE" id="PS50850"/>
    </source>
</evidence>
<protein>
    <recommendedName>
        <fullName evidence="7">Major facilitator superfamily (MFS) profile domain-containing protein</fullName>
    </recommendedName>
</protein>
<dbReference type="GO" id="GO:0016020">
    <property type="term" value="C:membrane"/>
    <property type="evidence" value="ECO:0007669"/>
    <property type="project" value="UniProtKB-SubCell"/>
</dbReference>
<feature type="transmembrane region" description="Helical" evidence="6">
    <location>
        <begin position="610"/>
        <end position="629"/>
    </location>
</feature>
<dbReference type="InterPro" id="IPR005828">
    <property type="entry name" value="MFS_sugar_transport-like"/>
</dbReference>
<accession>A0AAN7P812</accession>
<dbReference type="EMBL" id="JARPUR010000004">
    <property type="protein sequence ID" value="KAK4878048.1"/>
    <property type="molecule type" value="Genomic_DNA"/>
</dbReference>
<dbReference type="InterPro" id="IPR020846">
    <property type="entry name" value="MFS_dom"/>
</dbReference>
<feature type="transmembrane region" description="Helical" evidence="6">
    <location>
        <begin position="125"/>
        <end position="146"/>
    </location>
</feature>
<proteinExistence type="predicted"/>
<keyword evidence="9" id="KW-1185">Reference proteome</keyword>
<comment type="caution">
    <text evidence="8">The sequence shown here is derived from an EMBL/GenBank/DDBJ whole genome shotgun (WGS) entry which is preliminary data.</text>
</comment>
<feature type="transmembrane region" description="Helical" evidence="6">
    <location>
        <begin position="399"/>
        <end position="422"/>
    </location>
</feature>
<dbReference type="SUPFAM" id="SSF103473">
    <property type="entry name" value="MFS general substrate transporter"/>
    <property type="match status" value="2"/>
</dbReference>
<feature type="transmembrane region" description="Helical" evidence="6">
    <location>
        <begin position="329"/>
        <end position="351"/>
    </location>
</feature>
<dbReference type="PRINTS" id="PR00171">
    <property type="entry name" value="SUGRTRNSPORT"/>
</dbReference>
<dbReference type="Gene3D" id="1.20.1250.20">
    <property type="entry name" value="MFS general substrate transporter like domains"/>
    <property type="match status" value="2"/>
</dbReference>
<keyword evidence="3 6" id="KW-1133">Transmembrane helix</keyword>
<feature type="domain" description="Major facilitator superfamily (MFS) profile" evidence="7">
    <location>
        <begin position="20"/>
        <end position="455"/>
    </location>
</feature>
<reference evidence="9" key="1">
    <citation type="submission" date="2023-01" db="EMBL/GenBank/DDBJ databases">
        <title>Key to firefly adult light organ development and bioluminescence: homeobox transcription factors regulate luciferase expression and transportation to peroxisome.</title>
        <authorList>
            <person name="Fu X."/>
        </authorList>
    </citation>
    <scope>NUCLEOTIDE SEQUENCE [LARGE SCALE GENOMIC DNA]</scope>
</reference>
<feature type="transmembrane region" description="Helical" evidence="6">
    <location>
        <begin position="917"/>
        <end position="941"/>
    </location>
</feature>
<feature type="transmembrane region" description="Helical" evidence="6">
    <location>
        <begin position="191"/>
        <end position="211"/>
    </location>
</feature>
<feature type="transmembrane region" description="Helical" evidence="6">
    <location>
        <begin position="821"/>
        <end position="845"/>
    </location>
</feature>